<organism evidence="3 4">
    <name type="scientific">Seongchinamella unica</name>
    <dbReference type="NCBI Taxonomy" id="2547392"/>
    <lineage>
        <taxon>Bacteria</taxon>
        <taxon>Pseudomonadati</taxon>
        <taxon>Pseudomonadota</taxon>
        <taxon>Gammaproteobacteria</taxon>
        <taxon>Cellvibrionales</taxon>
        <taxon>Halieaceae</taxon>
        <taxon>Seongchinamella</taxon>
    </lineage>
</organism>
<dbReference type="PANTHER" id="PTHR12558:SF13">
    <property type="entry name" value="CELL DIVISION CYCLE PROTEIN 27 HOMOLOG"/>
    <property type="match status" value="1"/>
</dbReference>
<dbReference type="PROSITE" id="PS50005">
    <property type="entry name" value="TPR"/>
    <property type="match status" value="1"/>
</dbReference>
<dbReference type="InterPro" id="IPR011990">
    <property type="entry name" value="TPR-like_helical_dom_sf"/>
</dbReference>
<dbReference type="InterPro" id="IPR002931">
    <property type="entry name" value="Transglutaminase-like"/>
</dbReference>
<dbReference type="Proteomes" id="UP000295554">
    <property type="component" value="Unassembled WGS sequence"/>
</dbReference>
<name>A0A4R5LQV6_9GAMM</name>
<dbReference type="InterPro" id="IPR038765">
    <property type="entry name" value="Papain-like_cys_pep_sf"/>
</dbReference>
<dbReference type="RefSeq" id="WP_133214187.1">
    <property type="nucleotide sequence ID" value="NZ_SMSE01000003.1"/>
</dbReference>
<dbReference type="SMART" id="SM00028">
    <property type="entry name" value="TPR"/>
    <property type="match status" value="3"/>
</dbReference>
<dbReference type="Gene3D" id="3.10.620.30">
    <property type="match status" value="1"/>
</dbReference>
<dbReference type="PROSITE" id="PS50293">
    <property type="entry name" value="TPR_REGION"/>
    <property type="match status" value="1"/>
</dbReference>
<dbReference type="Pfam" id="PF13414">
    <property type="entry name" value="TPR_11"/>
    <property type="match status" value="1"/>
</dbReference>
<reference evidence="3 4" key="1">
    <citation type="submission" date="2019-03" db="EMBL/GenBank/DDBJ databases">
        <title>Seongchinamella monodicae gen. nov., sp. nov., a novel member of the Gammaproteobacteria isolated from a tidal mudflat of beach.</title>
        <authorList>
            <person name="Yang H.G."/>
            <person name="Kang J.W."/>
            <person name="Lee S.D."/>
        </authorList>
    </citation>
    <scope>NUCLEOTIDE SEQUENCE [LARGE SCALE GENOMIC DNA]</scope>
    <source>
        <strain evidence="3 4">GH4-78</strain>
    </source>
</reference>
<evidence type="ECO:0000313" key="4">
    <source>
        <dbReference type="Proteomes" id="UP000295554"/>
    </source>
</evidence>
<feature type="domain" description="Transglutaminase-like" evidence="2">
    <location>
        <begin position="81"/>
        <end position="160"/>
    </location>
</feature>
<sequence length="401" mass="45171">MAQQPAGWFTHGVAPFPGGWRALCLLVSLLCSACASHGPASMAVANIAPLSLHGQTLSIADVSQRVQTPDLLALDEEMRHFVDTYTAGIGSRRQRLRMLHRAVSGPATLGVDYDPFAEGTAREAFHRRSANCLSYANLFVALAREAGLDARYQWLDVRPSWTRMGERVAVRLHVNAVVHLSSTEQFMVDLDPLPARDIAGSREIADRDAQALYHNNIAMNALARDQLGEAWLHEVRALQLSPRMAHLWVNLGVVYRRTEQHEAAEMAYLQALEIDPWERSAMNNLMVLYELLGREEEHAYWLARVDSYRDTNPFYHAWLGDQAAEEGDWRGARVHYSDALDLEPNDARLLYSMGLIYRELGQPRAALRYIDKAINQANLYNEQETYRAQYEAISRAMASAP</sequence>
<evidence type="ECO:0000259" key="2">
    <source>
        <dbReference type="Pfam" id="PF01841"/>
    </source>
</evidence>
<evidence type="ECO:0000313" key="3">
    <source>
        <dbReference type="EMBL" id="TDG12931.1"/>
    </source>
</evidence>
<dbReference type="InterPro" id="IPR019734">
    <property type="entry name" value="TPR_rpt"/>
</dbReference>
<keyword evidence="1" id="KW-0802">TPR repeat</keyword>
<dbReference type="EMBL" id="SMSE01000003">
    <property type="protein sequence ID" value="TDG12931.1"/>
    <property type="molecule type" value="Genomic_DNA"/>
</dbReference>
<proteinExistence type="predicted"/>
<dbReference type="OrthoDB" id="5801251at2"/>
<accession>A0A4R5LQV6</accession>
<dbReference type="Gene3D" id="1.25.40.10">
    <property type="entry name" value="Tetratricopeptide repeat domain"/>
    <property type="match status" value="2"/>
</dbReference>
<dbReference type="Pfam" id="PF01841">
    <property type="entry name" value="Transglut_core"/>
    <property type="match status" value="1"/>
</dbReference>
<dbReference type="AlphaFoldDB" id="A0A4R5LQV6"/>
<keyword evidence="4" id="KW-1185">Reference proteome</keyword>
<dbReference type="SUPFAM" id="SSF54001">
    <property type="entry name" value="Cysteine proteinases"/>
    <property type="match status" value="1"/>
</dbReference>
<feature type="repeat" description="TPR" evidence="1">
    <location>
        <begin position="245"/>
        <end position="278"/>
    </location>
</feature>
<dbReference type="SUPFAM" id="SSF48452">
    <property type="entry name" value="TPR-like"/>
    <property type="match status" value="1"/>
</dbReference>
<comment type="caution">
    <text evidence="3">The sequence shown here is derived from an EMBL/GenBank/DDBJ whole genome shotgun (WGS) entry which is preliminary data.</text>
</comment>
<dbReference type="Pfam" id="PF13181">
    <property type="entry name" value="TPR_8"/>
    <property type="match status" value="1"/>
</dbReference>
<gene>
    <name evidence="3" type="ORF">E2F43_15365</name>
</gene>
<protein>
    <submittedName>
        <fullName evidence="3">Tetratricopeptide repeat protein</fullName>
    </submittedName>
</protein>
<dbReference type="PANTHER" id="PTHR12558">
    <property type="entry name" value="CELL DIVISION CYCLE 16,23,27"/>
    <property type="match status" value="1"/>
</dbReference>
<evidence type="ECO:0000256" key="1">
    <source>
        <dbReference type="PROSITE-ProRule" id="PRU00339"/>
    </source>
</evidence>